<accession>A0AAV9E3Q2</accession>
<proteinExistence type="predicted"/>
<sequence length="100" mass="11240">MAMASAIPCPSKEDIVCERGVSEIHFLKWCIVSFGGADRPPCGSNYNWLDVFVEVEETTQGRQRGIGRQKGDGEIQLMMVPGDLTWKIVYPKLTTHLDRK</sequence>
<name>A0AAV9E3Q2_ACOCL</name>
<keyword evidence="2" id="KW-1185">Reference proteome</keyword>
<dbReference type="EMBL" id="JAUJYO010000009">
    <property type="protein sequence ID" value="KAK1307741.1"/>
    <property type="molecule type" value="Genomic_DNA"/>
</dbReference>
<reference evidence="1" key="1">
    <citation type="journal article" date="2023" name="Nat. Commun.">
        <title>Diploid and tetraploid genomes of Acorus and the evolution of monocots.</title>
        <authorList>
            <person name="Ma L."/>
            <person name="Liu K.W."/>
            <person name="Li Z."/>
            <person name="Hsiao Y.Y."/>
            <person name="Qi Y."/>
            <person name="Fu T."/>
            <person name="Tang G.D."/>
            <person name="Zhang D."/>
            <person name="Sun W.H."/>
            <person name="Liu D.K."/>
            <person name="Li Y."/>
            <person name="Chen G.Z."/>
            <person name="Liu X.D."/>
            <person name="Liao X.Y."/>
            <person name="Jiang Y.T."/>
            <person name="Yu X."/>
            <person name="Hao Y."/>
            <person name="Huang J."/>
            <person name="Zhao X.W."/>
            <person name="Ke S."/>
            <person name="Chen Y.Y."/>
            <person name="Wu W.L."/>
            <person name="Hsu J.L."/>
            <person name="Lin Y.F."/>
            <person name="Huang M.D."/>
            <person name="Li C.Y."/>
            <person name="Huang L."/>
            <person name="Wang Z.W."/>
            <person name="Zhao X."/>
            <person name="Zhong W.Y."/>
            <person name="Peng D.H."/>
            <person name="Ahmad S."/>
            <person name="Lan S."/>
            <person name="Zhang J.S."/>
            <person name="Tsai W.C."/>
            <person name="Van de Peer Y."/>
            <person name="Liu Z.J."/>
        </authorList>
    </citation>
    <scope>NUCLEOTIDE SEQUENCE</scope>
    <source>
        <strain evidence="1">CP</strain>
    </source>
</reference>
<gene>
    <name evidence="1" type="ORF">QJS10_CPA09g01622</name>
</gene>
<evidence type="ECO:0000313" key="1">
    <source>
        <dbReference type="EMBL" id="KAK1307741.1"/>
    </source>
</evidence>
<dbReference type="Proteomes" id="UP001180020">
    <property type="component" value="Unassembled WGS sequence"/>
</dbReference>
<evidence type="ECO:0000313" key="2">
    <source>
        <dbReference type="Proteomes" id="UP001180020"/>
    </source>
</evidence>
<dbReference type="AlphaFoldDB" id="A0AAV9E3Q2"/>
<protein>
    <submittedName>
        <fullName evidence="1">Uncharacterized protein</fullName>
    </submittedName>
</protein>
<organism evidence="1 2">
    <name type="scientific">Acorus calamus</name>
    <name type="common">Sweet flag</name>
    <dbReference type="NCBI Taxonomy" id="4465"/>
    <lineage>
        <taxon>Eukaryota</taxon>
        <taxon>Viridiplantae</taxon>
        <taxon>Streptophyta</taxon>
        <taxon>Embryophyta</taxon>
        <taxon>Tracheophyta</taxon>
        <taxon>Spermatophyta</taxon>
        <taxon>Magnoliopsida</taxon>
        <taxon>Liliopsida</taxon>
        <taxon>Acoraceae</taxon>
        <taxon>Acorus</taxon>
    </lineage>
</organism>
<reference evidence="1" key="2">
    <citation type="submission" date="2023-06" db="EMBL/GenBank/DDBJ databases">
        <authorList>
            <person name="Ma L."/>
            <person name="Liu K.-W."/>
            <person name="Li Z."/>
            <person name="Hsiao Y.-Y."/>
            <person name="Qi Y."/>
            <person name="Fu T."/>
            <person name="Tang G."/>
            <person name="Zhang D."/>
            <person name="Sun W.-H."/>
            <person name="Liu D.-K."/>
            <person name="Li Y."/>
            <person name="Chen G.-Z."/>
            <person name="Liu X.-D."/>
            <person name="Liao X.-Y."/>
            <person name="Jiang Y.-T."/>
            <person name="Yu X."/>
            <person name="Hao Y."/>
            <person name="Huang J."/>
            <person name="Zhao X.-W."/>
            <person name="Ke S."/>
            <person name="Chen Y.-Y."/>
            <person name="Wu W.-L."/>
            <person name="Hsu J.-L."/>
            <person name="Lin Y.-F."/>
            <person name="Huang M.-D."/>
            <person name="Li C.-Y."/>
            <person name="Huang L."/>
            <person name="Wang Z.-W."/>
            <person name="Zhao X."/>
            <person name="Zhong W.-Y."/>
            <person name="Peng D.-H."/>
            <person name="Ahmad S."/>
            <person name="Lan S."/>
            <person name="Zhang J.-S."/>
            <person name="Tsai W.-C."/>
            <person name="Van De Peer Y."/>
            <person name="Liu Z.-J."/>
        </authorList>
    </citation>
    <scope>NUCLEOTIDE SEQUENCE</scope>
    <source>
        <strain evidence="1">CP</strain>
        <tissue evidence="1">Leaves</tissue>
    </source>
</reference>
<comment type="caution">
    <text evidence="1">The sequence shown here is derived from an EMBL/GenBank/DDBJ whole genome shotgun (WGS) entry which is preliminary data.</text>
</comment>